<dbReference type="RefSeq" id="WP_316001021.1">
    <property type="nucleotide sequence ID" value="NZ_JAWDIU010000001.1"/>
</dbReference>
<protein>
    <recommendedName>
        <fullName evidence="4">C-deglycosylation enzyme beta subunit</fullName>
    </recommendedName>
</protein>
<sequence length="492" mass="54770">MPNGLIHDDSLRAHPDGLALRLTIPWYRSLWLSSVTTFALTVDGEEVDAADLRVAFGDTSYGLDELPEQSERLWFLQEHPLLVARRAEPVALGESHDVVLHGELRLPYMQIAPGQDGGPGLYVPNVVHDVKTLTVVDADAAIPALVSDVTAPLPAAEADPFQLGLTLYSASAEFRAGYFDFDGLLDRVAELGIGPGIEIVASQMVPTYPVVGDDFVRTWRAAFDRHGFVESSFGANLDMGRRRDRDMTPDEEFAFSKLMFEGAKKLGFPLVRIQSAKPDLLRRLLPIAEQLELKLAYEIHAPMGPNSDAILRVRETYAELDSPLLGFVADFSSTMHAMSPTLLRAVRRAGLDDDAVETLQRIWATDATMQERQQEFLGYLRGRDFDPGRLGSFAHLAFNMHGHVDPREWADIMPQILHVHAKFYDIDESGQEPAIDYPELVRVFVEGGYRGFWSSEWEGHAFAELGEVDPLLLVRRQHDLIRSAMRAVTAGV</sequence>
<evidence type="ECO:0000313" key="7">
    <source>
        <dbReference type="Proteomes" id="UP001256673"/>
    </source>
</evidence>
<evidence type="ECO:0000256" key="4">
    <source>
        <dbReference type="ARBA" id="ARBA00047208"/>
    </source>
</evidence>
<dbReference type="SUPFAM" id="SSF51658">
    <property type="entry name" value="Xylose isomerase-like"/>
    <property type="match status" value="1"/>
</dbReference>
<gene>
    <name evidence="6" type="ORF">RWH43_06640</name>
</gene>
<keyword evidence="7" id="KW-1185">Reference proteome</keyword>
<accession>A0ABU3RV31</accession>
<keyword evidence="1" id="KW-0456">Lyase</keyword>
<comment type="caution">
    <text evidence="6">The sequence shown here is derived from an EMBL/GenBank/DDBJ whole genome shotgun (WGS) entry which is preliminary data.</text>
</comment>
<organism evidence="6 7">
    <name type="scientific">Microbacterium algihabitans</name>
    <dbReference type="NCBI Taxonomy" id="3075992"/>
    <lineage>
        <taxon>Bacteria</taxon>
        <taxon>Bacillati</taxon>
        <taxon>Actinomycetota</taxon>
        <taxon>Actinomycetes</taxon>
        <taxon>Micrococcales</taxon>
        <taxon>Microbacteriaceae</taxon>
        <taxon>Microbacterium</taxon>
    </lineage>
</organism>
<evidence type="ECO:0000256" key="2">
    <source>
        <dbReference type="ARBA" id="ARBA00023277"/>
    </source>
</evidence>
<dbReference type="InterPro" id="IPR045959">
    <property type="entry name" value="CGDB"/>
</dbReference>
<comment type="similarity">
    <text evidence="3">Belongs to the C-glycoside deglycosidase beta subunit family.</text>
</comment>
<dbReference type="InterPro" id="IPR050312">
    <property type="entry name" value="IolE/XylAMocC-like"/>
</dbReference>
<evidence type="ECO:0000256" key="1">
    <source>
        <dbReference type="ARBA" id="ARBA00023239"/>
    </source>
</evidence>
<dbReference type="PANTHER" id="PTHR12110">
    <property type="entry name" value="HYDROXYPYRUVATE ISOMERASE"/>
    <property type="match status" value="1"/>
</dbReference>
<dbReference type="Gene3D" id="3.20.20.150">
    <property type="entry name" value="Divalent-metal-dependent TIM barrel enzymes"/>
    <property type="match status" value="1"/>
</dbReference>
<proteinExistence type="inferred from homology"/>
<name>A0ABU3RV31_9MICO</name>
<dbReference type="PANTHER" id="PTHR12110:SF53">
    <property type="entry name" value="BLR5974 PROTEIN"/>
    <property type="match status" value="1"/>
</dbReference>
<dbReference type="EMBL" id="JAWDIU010000001">
    <property type="protein sequence ID" value="MDU0326435.1"/>
    <property type="molecule type" value="Genomic_DNA"/>
</dbReference>
<evidence type="ECO:0000256" key="3">
    <source>
        <dbReference type="ARBA" id="ARBA00046336"/>
    </source>
</evidence>
<dbReference type="Pfam" id="PF19906">
    <property type="entry name" value="CGDB"/>
    <property type="match status" value="1"/>
</dbReference>
<evidence type="ECO:0000313" key="6">
    <source>
        <dbReference type="EMBL" id="MDU0326435.1"/>
    </source>
</evidence>
<dbReference type="InterPro" id="IPR036237">
    <property type="entry name" value="Xyl_isomerase-like_sf"/>
</dbReference>
<evidence type="ECO:0000259" key="5">
    <source>
        <dbReference type="Pfam" id="PF19906"/>
    </source>
</evidence>
<feature type="domain" description="C-glycoside deglycosidase beta subunit" evidence="5">
    <location>
        <begin position="15"/>
        <end position="108"/>
    </location>
</feature>
<keyword evidence="2" id="KW-0119">Carbohydrate metabolism</keyword>
<dbReference type="Proteomes" id="UP001256673">
    <property type="component" value="Unassembled WGS sequence"/>
</dbReference>
<reference evidence="6 7" key="1">
    <citation type="submission" date="2023-09" db="EMBL/GenBank/DDBJ databases">
        <title>Microbacterium fusihabitans sp. nov., Microbacterium phycihabitans sp. nov., and Microbacterium cervinum sp. nov., isolated from dried seaweeds of beach.</title>
        <authorList>
            <person name="Lee S.D."/>
        </authorList>
    </citation>
    <scope>NUCLEOTIDE SEQUENCE [LARGE SCALE GENOMIC DNA]</scope>
    <source>
        <strain evidence="6 7">KSW2-21</strain>
    </source>
</reference>